<comment type="caution">
    <text evidence="1">The sequence shown here is derived from an EMBL/GenBank/DDBJ whole genome shotgun (WGS) entry which is preliminary data.</text>
</comment>
<evidence type="ECO:0000313" key="1">
    <source>
        <dbReference type="EMBL" id="MCI92897.1"/>
    </source>
</evidence>
<protein>
    <submittedName>
        <fullName evidence="1">Uncharacterized protein</fullName>
    </submittedName>
</protein>
<keyword evidence="2" id="KW-1185">Reference proteome</keyword>
<accession>A0A392VY37</accession>
<evidence type="ECO:0000313" key="2">
    <source>
        <dbReference type="Proteomes" id="UP000265520"/>
    </source>
</evidence>
<reference evidence="1 2" key="1">
    <citation type="journal article" date="2018" name="Front. Plant Sci.">
        <title>Red Clover (Trifolium pratense) and Zigzag Clover (T. medium) - A Picture of Genomic Similarities and Differences.</title>
        <authorList>
            <person name="Dluhosova J."/>
            <person name="Istvanek J."/>
            <person name="Nedelnik J."/>
            <person name="Repkova J."/>
        </authorList>
    </citation>
    <scope>NUCLEOTIDE SEQUENCE [LARGE SCALE GENOMIC DNA]</scope>
    <source>
        <strain evidence="2">cv. 10/8</strain>
        <tissue evidence="1">Leaf</tissue>
    </source>
</reference>
<dbReference type="AlphaFoldDB" id="A0A392VY37"/>
<dbReference type="EMBL" id="LXQA011314041">
    <property type="protein sequence ID" value="MCI92897.1"/>
    <property type="molecule type" value="Genomic_DNA"/>
</dbReference>
<feature type="non-terminal residue" evidence="1">
    <location>
        <position position="26"/>
    </location>
</feature>
<sequence>MMASASLSSSAVSIDVDDEMLMGWVL</sequence>
<dbReference type="Proteomes" id="UP000265520">
    <property type="component" value="Unassembled WGS sequence"/>
</dbReference>
<proteinExistence type="predicted"/>
<organism evidence="1 2">
    <name type="scientific">Trifolium medium</name>
    <dbReference type="NCBI Taxonomy" id="97028"/>
    <lineage>
        <taxon>Eukaryota</taxon>
        <taxon>Viridiplantae</taxon>
        <taxon>Streptophyta</taxon>
        <taxon>Embryophyta</taxon>
        <taxon>Tracheophyta</taxon>
        <taxon>Spermatophyta</taxon>
        <taxon>Magnoliopsida</taxon>
        <taxon>eudicotyledons</taxon>
        <taxon>Gunneridae</taxon>
        <taxon>Pentapetalae</taxon>
        <taxon>rosids</taxon>
        <taxon>fabids</taxon>
        <taxon>Fabales</taxon>
        <taxon>Fabaceae</taxon>
        <taxon>Papilionoideae</taxon>
        <taxon>50 kb inversion clade</taxon>
        <taxon>NPAAA clade</taxon>
        <taxon>Hologalegina</taxon>
        <taxon>IRL clade</taxon>
        <taxon>Trifolieae</taxon>
        <taxon>Trifolium</taxon>
    </lineage>
</organism>
<name>A0A392VY37_9FABA</name>